<dbReference type="HOGENOM" id="CLU_068012_0_0_6"/>
<feature type="region of interest" description="Disordered" evidence="10">
    <location>
        <begin position="214"/>
        <end position="240"/>
    </location>
</feature>
<evidence type="ECO:0000256" key="6">
    <source>
        <dbReference type="ARBA" id="ARBA00022692"/>
    </source>
</evidence>
<organism evidence="13 14">
    <name type="scientific">Pseudohaliea rubra DSM 19751</name>
    <dbReference type="NCBI Taxonomy" id="1265313"/>
    <lineage>
        <taxon>Bacteria</taxon>
        <taxon>Pseudomonadati</taxon>
        <taxon>Pseudomonadota</taxon>
        <taxon>Gammaproteobacteria</taxon>
        <taxon>Cellvibrionales</taxon>
        <taxon>Halieaceae</taxon>
        <taxon>Pseudohaliea</taxon>
    </lineage>
</organism>
<dbReference type="EMBL" id="AUVB01000001">
    <property type="protein sequence ID" value="KGE05380.1"/>
    <property type="molecule type" value="Genomic_DNA"/>
</dbReference>
<dbReference type="GO" id="GO:0015627">
    <property type="term" value="C:type II protein secretion system complex"/>
    <property type="evidence" value="ECO:0007669"/>
    <property type="project" value="InterPro"/>
</dbReference>
<sequence length="351" mass="36952">MPQTWRETLTAGLAGVGQRGQAVVLYWARPERLRRLQQALLVLLAAWVCFSLARLGWSFLPTPTAPMPPASALVNPASRAAAPAAGPAVDIEAAVSWHLFGEAGALTEEALAELAQQQATTAKPKAGIEDGARETRLALTLTGIVATDEDGLGFAMIEHRGAQQVYAVGDELPVGGRVVLAKVLPQRVVLDNGGTYELLTLFEASELGAQLAGAAPSTTPARAPAPAGEAPERETLSVAPRASGLATQYRERLYNDPQSLADVVRITAVRQDDQLVGYRVSPGRASEDFAALGFEPGDIVTGVNGLALTDPANTVRLYQAMREAREAVFDLTRDGEALSLSVRLAAAGDTD</sequence>
<dbReference type="GO" id="GO:0015628">
    <property type="term" value="P:protein secretion by the type II secretion system"/>
    <property type="evidence" value="ECO:0007669"/>
    <property type="project" value="InterPro"/>
</dbReference>
<evidence type="ECO:0000256" key="2">
    <source>
        <dbReference type="ARBA" id="ARBA00007986"/>
    </source>
</evidence>
<keyword evidence="8 11" id="KW-1133">Transmembrane helix</keyword>
<evidence type="ECO:0000256" key="8">
    <source>
        <dbReference type="ARBA" id="ARBA00022989"/>
    </source>
</evidence>
<dbReference type="InterPro" id="IPR024961">
    <property type="entry name" value="T2SS_GspC_N"/>
</dbReference>
<dbReference type="InterPro" id="IPR001639">
    <property type="entry name" value="T2SS_protein-GspC"/>
</dbReference>
<dbReference type="AlphaFoldDB" id="A0A095VVI9"/>
<dbReference type="Gene3D" id="2.30.42.10">
    <property type="match status" value="1"/>
</dbReference>
<proteinExistence type="inferred from homology"/>
<feature type="transmembrane region" description="Helical" evidence="11">
    <location>
        <begin position="39"/>
        <end position="60"/>
    </location>
</feature>
<dbReference type="NCBIfam" id="TIGR01713">
    <property type="entry name" value="typeII_sec_gspC"/>
    <property type="match status" value="1"/>
</dbReference>
<evidence type="ECO:0000256" key="10">
    <source>
        <dbReference type="SAM" id="MobiDB-lite"/>
    </source>
</evidence>
<feature type="compositionally biased region" description="Low complexity" evidence="10">
    <location>
        <begin position="214"/>
        <end position="229"/>
    </location>
</feature>
<feature type="domain" description="Type II secretion system protein GspC N-terminal" evidence="12">
    <location>
        <begin position="42"/>
        <end position="201"/>
    </location>
</feature>
<evidence type="ECO:0000256" key="5">
    <source>
        <dbReference type="ARBA" id="ARBA00022519"/>
    </source>
</evidence>
<name>A0A095VVI9_9GAMM</name>
<keyword evidence="4" id="KW-1003">Cell membrane</keyword>
<evidence type="ECO:0000256" key="3">
    <source>
        <dbReference type="ARBA" id="ARBA00022448"/>
    </source>
</evidence>
<evidence type="ECO:0000256" key="1">
    <source>
        <dbReference type="ARBA" id="ARBA00004533"/>
    </source>
</evidence>
<evidence type="ECO:0000256" key="11">
    <source>
        <dbReference type="SAM" id="Phobius"/>
    </source>
</evidence>
<keyword evidence="14" id="KW-1185">Reference proteome</keyword>
<comment type="subcellular location">
    <subcellularLocation>
        <location evidence="1">Cell inner membrane</location>
    </subcellularLocation>
</comment>
<evidence type="ECO:0000256" key="9">
    <source>
        <dbReference type="ARBA" id="ARBA00023136"/>
    </source>
</evidence>
<dbReference type="RefSeq" id="WP_052094518.1">
    <property type="nucleotide sequence ID" value="NZ_KN234760.1"/>
</dbReference>
<dbReference type="Pfam" id="PF11356">
    <property type="entry name" value="T2SSC"/>
    <property type="match status" value="1"/>
</dbReference>
<dbReference type="GO" id="GO:0005886">
    <property type="term" value="C:plasma membrane"/>
    <property type="evidence" value="ECO:0007669"/>
    <property type="project" value="UniProtKB-SubCell"/>
</dbReference>
<evidence type="ECO:0000313" key="13">
    <source>
        <dbReference type="EMBL" id="KGE05380.1"/>
    </source>
</evidence>
<protein>
    <submittedName>
        <fullName evidence="13">General secretion pathway protein C</fullName>
    </submittedName>
</protein>
<dbReference type="SUPFAM" id="SSF50156">
    <property type="entry name" value="PDZ domain-like"/>
    <property type="match status" value="1"/>
</dbReference>
<dbReference type="InterPro" id="IPR036034">
    <property type="entry name" value="PDZ_sf"/>
</dbReference>
<keyword evidence="5" id="KW-0997">Cell inner membrane</keyword>
<dbReference type="eggNOG" id="COG3031">
    <property type="taxonomic scope" value="Bacteria"/>
</dbReference>
<gene>
    <name evidence="13" type="ORF">HRUBRA_00060</name>
</gene>
<keyword evidence="7" id="KW-0653">Protein transport</keyword>
<dbReference type="Gene3D" id="2.30.30.830">
    <property type="match status" value="1"/>
</dbReference>
<dbReference type="STRING" id="1265313.HRUBRA_00060"/>
<keyword evidence="3" id="KW-0813">Transport</keyword>
<keyword evidence="9 11" id="KW-0472">Membrane</keyword>
<evidence type="ECO:0000256" key="7">
    <source>
        <dbReference type="ARBA" id="ARBA00022927"/>
    </source>
</evidence>
<comment type="caution">
    <text evidence="13">The sequence shown here is derived from an EMBL/GenBank/DDBJ whole genome shotgun (WGS) entry which is preliminary data.</text>
</comment>
<dbReference type="Proteomes" id="UP000029640">
    <property type="component" value="Unassembled WGS sequence"/>
</dbReference>
<reference evidence="13 14" key="1">
    <citation type="journal article" date="2014" name="Genome Announc.">
        <title>Genome Sequence of Gammaproteobacterial Pseudohaliea rubra Type Strain DSM 19751, Isolated from Coastal Seawater of the Mediterranean Sea.</title>
        <authorList>
            <person name="Spring S."/>
            <person name="Fiebig A."/>
            <person name="Riedel T."/>
            <person name="Goker M."/>
            <person name="Klenk H.P."/>
        </authorList>
    </citation>
    <scope>NUCLEOTIDE SEQUENCE [LARGE SCALE GENOMIC DNA]</scope>
    <source>
        <strain evidence="13 14">DSM 19751</strain>
    </source>
</reference>
<evidence type="ECO:0000313" key="14">
    <source>
        <dbReference type="Proteomes" id="UP000029640"/>
    </source>
</evidence>
<evidence type="ECO:0000259" key="12">
    <source>
        <dbReference type="Pfam" id="PF11356"/>
    </source>
</evidence>
<evidence type="ECO:0000256" key="4">
    <source>
        <dbReference type="ARBA" id="ARBA00022475"/>
    </source>
</evidence>
<accession>A0A095VVI9</accession>
<keyword evidence="6 11" id="KW-0812">Transmembrane</keyword>
<comment type="similarity">
    <text evidence="2">Belongs to the GSP C family.</text>
</comment>